<dbReference type="PATRIC" id="fig|980422.3.peg.999"/>
<dbReference type="EMBL" id="CP002548">
    <property type="protein sequence ID" value="AGL90993.1"/>
    <property type="molecule type" value="Genomic_DNA"/>
</dbReference>
<sequence>MNYQKTYYYLDGKTKKSVVEYGPDGKLTKYTEYYSDGKTIDYINELNQKEEVIKTTCYYPDGNIKEVQYSKEYYKKIIQINKGE</sequence>
<dbReference type="Pfam" id="PF11178">
    <property type="entry name" value="DUF2963"/>
    <property type="match status" value="1"/>
</dbReference>
<name>R4S2H6_PHYAS</name>
<dbReference type="RefSeq" id="WP_015638371.1">
    <property type="nucleotide sequence ID" value="NC_021236.1"/>
</dbReference>
<dbReference type="Proteomes" id="UP000013941">
    <property type="component" value="Chromosome"/>
</dbReference>
<reference evidence="2 3" key="1">
    <citation type="journal article" date="2013" name="BMC Genomics">
        <title>Comparison of the complete genome sequence of two closely related isolates of 'Candidatus Phytoplasma australiense' reveals genome plasticity.</title>
        <authorList>
            <person name="Andersen M.T."/>
            <person name="Liefting L.W."/>
            <person name="Havukkala I."/>
            <person name="Beever R.E."/>
        </authorList>
    </citation>
    <scope>NUCLEOTIDE SEQUENCE [LARGE SCALE GENOMIC DNA]</scope>
    <source>
        <strain evidence="2 3">NZSb11</strain>
    </source>
</reference>
<dbReference type="KEGG" id="nzs:SLY_1087"/>
<feature type="domain" description="DUF2963" evidence="1">
    <location>
        <begin position="8"/>
        <end position="56"/>
    </location>
</feature>
<dbReference type="OrthoDB" id="9801878at2"/>
<organism evidence="2 3">
    <name type="scientific">Strawberry lethal yellows phytoplasma (CPA) str. NZSb11</name>
    <dbReference type="NCBI Taxonomy" id="980422"/>
    <lineage>
        <taxon>Bacteria</taxon>
        <taxon>Bacillati</taxon>
        <taxon>Mycoplasmatota</taxon>
        <taxon>Mollicutes</taxon>
        <taxon>Acholeplasmatales</taxon>
        <taxon>Acholeplasmataceae</taxon>
        <taxon>Candidatus Phytoplasma</taxon>
        <taxon>16SrXII (Stolbur group)</taxon>
    </lineage>
</organism>
<dbReference type="HOGENOM" id="CLU_2526125_0_0_14"/>
<protein>
    <recommendedName>
        <fullName evidence="1">DUF2963 domain-containing protein</fullName>
    </recommendedName>
</protein>
<dbReference type="AlphaFoldDB" id="R4S2H6"/>
<gene>
    <name evidence="2" type="ORF">SLY_1087</name>
</gene>
<evidence type="ECO:0000313" key="3">
    <source>
        <dbReference type="Proteomes" id="UP000013941"/>
    </source>
</evidence>
<dbReference type="InterPro" id="IPR021348">
    <property type="entry name" value="DUF2963"/>
</dbReference>
<evidence type="ECO:0000313" key="2">
    <source>
        <dbReference type="EMBL" id="AGL90993.1"/>
    </source>
</evidence>
<proteinExistence type="predicted"/>
<keyword evidence="3" id="KW-1185">Reference proteome</keyword>
<accession>R4S2H6</accession>
<evidence type="ECO:0000259" key="1">
    <source>
        <dbReference type="Pfam" id="PF11178"/>
    </source>
</evidence>